<dbReference type="OrthoDB" id="2870328at2"/>
<gene>
    <name evidence="1" type="ORF">AWH48_18655</name>
    <name evidence="2" type="ORF">AWH49_06540</name>
</gene>
<evidence type="ECO:0000313" key="2">
    <source>
        <dbReference type="EMBL" id="OAH63208.1"/>
    </source>
</evidence>
<comment type="caution">
    <text evidence="1">The sequence shown here is derived from an EMBL/GenBank/DDBJ whole genome shotgun (WGS) entry which is preliminary data.</text>
</comment>
<accession>A0A177L0U5</accession>
<proteinExistence type="predicted"/>
<dbReference type="RefSeq" id="WP_018394362.1">
    <property type="nucleotide sequence ID" value="NZ_JBCNAN010000047.1"/>
</dbReference>
<keyword evidence="3" id="KW-1185">Reference proteome</keyword>
<organism evidence="1 4">
    <name type="scientific">Domibacillus aminovorans</name>
    <dbReference type="NCBI Taxonomy" id="29332"/>
    <lineage>
        <taxon>Bacteria</taxon>
        <taxon>Bacillati</taxon>
        <taxon>Bacillota</taxon>
        <taxon>Bacilli</taxon>
        <taxon>Bacillales</taxon>
        <taxon>Bacillaceae</taxon>
        <taxon>Domibacillus</taxon>
    </lineage>
</organism>
<dbReference type="Proteomes" id="UP000077271">
    <property type="component" value="Unassembled WGS sequence"/>
</dbReference>
<sequence length="101" mass="11414">MPKMHLKGRILQIVRENTLGKSEKGIWDYDIAKQVLTEYELQGAYAMGSVRIALTDLFSGALIETSEEKLDNGEHFGKDKVLFKYTLTSFGEDRMKDAGII</sequence>
<dbReference type="EMBL" id="LQWY01000002">
    <property type="protein sequence ID" value="OAH63208.1"/>
    <property type="molecule type" value="Genomic_DNA"/>
</dbReference>
<evidence type="ECO:0000313" key="4">
    <source>
        <dbReference type="Proteomes" id="UP000077271"/>
    </source>
</evidence>
<dbReference type="EMBL" id="LQWZ01000010">
    <property type="protein sequence ID" value="OAH58391.1"/>
    <property type="molecule type" value="Genomic_DNA"/>
</dbReference>
<dbReference type="AlphaFoldDB" id="A0A177L0U5"/>
<dbReference type="STRING" id="29332.AWH48_18655"/>
<dbReference type="Proteomes" id="UP000076935">
    <property type="component" value="Unassembled WGS sequence"/>
</dbReference>
<protein>
    <submittedName>
        <fullName evidence="1">Uncharacterized protein</fullName>
    </submittedName>
</protein>
<name>A0A177L0U5_9BACI</name>
<evidence type="ECO:0000313" key="3">
    <source>
        <dbReference type="Proteomes" id="UP000076935"/>
    </source>
</evidence>
<reference evidence="3 4" key="1">
    <citation type="submission" date="2016-01" db="EMBL/GenBank/DDBJ databases">
        <title>Investigation of taxonomic status of Bacillus aminovorans.</title>
        <authorList>
            <person name="Verma A."/>
            <person name="Pal Y."/>
            <person name="Krishnamurthi S."/>
        </authorList>
    </citation>
    <scope>NUCLEOTIDE SEQUENCE [LARGE SCALE GENOMIC DNA]</scope>
    <source>
        <strain evidence="2 3">DSM 1314</strain>
        <strain evidence="1 4">DSM 4337</strain>
    </source>
</reference>
<evidence type="ECO:0000313" key="1">
    <source>
        <dbReference type="EMBL" id="OAH58391.1"/>
    </source>
</evidence>